<proteinExistence type="predicted"/>
<dbReference type="EMBL" id="JAHHUM010000234">
    <property type="protein sequence ID" value="KAK5622021.1"/>
    <property type="molecule type" value="Genomic_DNA"/>
</dbReference>
<gene>
    <name evidence="1" type="ORF">CRENBAI_012197</name>
</gene>
<keyword evidence="2" id="KW-1185">Reference proteome</keyword>
<comment type="caution">
    <text evidence="1">The sequence shown here is derived from an EMBL/GenBank/DDBJ whole genome shotgun (WGS) entry which is preliminary data.</text>
</comment>
<name>A0AAV9SKP2_9TELE</name>
<evidence type="ECO:0000313" key="2">
    <source>
        <dbReference type="Proteomes" id="UP001311232"/>
    </source>
</evidence>
<sequence>MTHHALKGIESSIQSALKPVIPKHVIISPTVCGHGTLLTPSSCEGEMPMVPCDVTLPRYPTCG</sequence>
<organism evidence="1 2">
    <name type="scientific">Crenichthys baileyi</name>
    <name type="common">White River springfish</name>
    <dbReference type="NCBI Taxonomy" id="28760"/>
    <lineage>
        <taxon>Eukaryota</taxon>
        <taxon>Metazoa</taxon>
        <taxon>Chordata</taxon>
        <taxon>Craniata</taxon>
        <taxon>Vertebrata</taxon>
        <taxon>Euteleostomi</taxon>
        <taxon>Actinopterygii</taxon>
        <taxon>Neopterygii</taxon>
        <taxon>Teleostei</taxon>
        <taxon>Neoteleostei</taxon>
        <taxon>Acanthomorphata</taxon>
        <taxon>Ovalentaria</taxon>
        <taxon>Atherinomorphae</taxon>
        <taxon>Cyprinodontiformes</taxon>
        <taxon>Goodeidae</taxon>
        <taxon>Crenichthys</taxon>
    </lineage>
</organism>
<protein>
    <submittedName>
        <fullName evidence="1">Uncharacterized protein</fullName>
    </submittedName>
</protein>
<evidence type="ECO:0000313" key="1">
    <source>
        <dbReference type="EMBL" id="KAK5622021.1"/>
    </source>
</evidence>
<dbReference type="Proteomes" id="UP001311232">
    <property type="component" value="Unassembled WGS sequence"/>
</dbReference>
<reference evidence="1 2" key="1">
    <citation type="submission" date="2021-06" db="EMBL/GenBank/DDBJ databases">
        <authorList>
            <person name="Palmer J.M."/>
        </authorList>
    </citation>
    <scope>NUCLEOTIDE SEQUENCE [LARGE SCALE GENOMIC DNA]</scope>
    <source>
        <strain evidence="1 2">MEX-2019</strain>
        <tissue evidence="1">Muscle</tissue>
    </source>
</reference>
<dbReference type="AlphaFoldDB" id="A0AAV9SKP2"/>
<accession>A0AAV9SKP2</accession>